<proteinExistence type="predicted"/>
<name>A0A5D3DSI5_CUCMM</name>
<dbReference type="Proteomes" id="UP000321947">
    <property type="component" value="Unassembled WGS sequence"/>
</dbReference>
<dbReference type="SUPFAM" id="SSF57756">
    <property type="entry name" value="Retrovirus zinc finger-like domains"/>
    <property type="match status" value="1"/>
</dbReference>
<dbReference type="GO" id="GO:0008270">
    <property type="term" value="F:zinc ion binding"/>
    <property type="evidence" value="ECO:0007669"/>
    <property type="project" value="InterPro"/>
</dbReference>
<dbReference type="AlphaFoldDB" id="A0A5D3DSI5"/>
<organism evidence="1 2">
    <name type="scientific">Cucumis melo var. makuwa</name>
    <name type="common">Oriental melon</name>
    <dbReference type="NCBI Taxonomy" id="1194695"/>
    <lineage>
        <taxon>Eukaryota</taxon>
        <taxon>Viridiplantae</taxon>
        <taxon>Streptophyta</taxon>
        <taxon>Embryophyta</taxon>
        <taxon>Tracheophyta</taxon>
        <taxon>Spermatophyta</taxon>
        <taxon>Magnoliopsida</taxon>
        <taxon>eudicotyledons</taxon>
        <taxon>Gunneridae</taxon>
        <taxon>Pentapetalae</taxon>
        <taxon>rosids</taxon>
        <taxon>fabids</taxon>
        <taxon>Cucurbitales</taxon>
        <taxon>Cucurbitaceae</taxon>
        <taxon>Benincaseae</taxon>
        <taxon>Cucumis</taxon>
    </lineage>
</organism>
<reference evidence="1 2" key="1">
    <citation type="submission" date="2019-08" db="EMBL/GenBank/DDBJ databases">
        <title>Draft genome sequences of two oriental melons (Cucumis melo L. var makuwa).</title>
        <authorList>
            <person name="Kwon S.-Y."/>
        </authorList>
    </citation>
    <scope>NUCLEOTIDE SEQUENCE [LARGE SCALE GENOMIC DNA]</scope>
    <source>
        <strain evidence="2">cv. Chang Bougi</strain>
        <tissue evidence="1">Leaf</tissue>
    </source>
</reference>
<dbReference type="EMBL" id="SSTD01003373">
    <property type="protein sequence ID" value="TYK26468.1"/>
    <property type="molecule type" value="Genomic_DNA"/>
</dbReference>
<dbReference type="InterPro" id="IPR036875">
    <property type="entry name" value="Znf_CCHC_sf"/>
</dbReference>
<dbReference type="GO" id="GO:0003676">
    <property type="term" value="F:nucleic acid binding"/>
    <property type="evidence" value="ECO:0007669"/>
    <property type="project" value="InterPro"/>
</dbReference>
<evidence type="ECO:0000313" key="2">
    <source>
        <dbReference type="Proteomes" id="UP000321947"/>
    </source>
</evidence>
<sequence length="284" mass="32645">MSEDESVSDNERVLEIANESLLLGERIPKSKIMRKVLRSLPGKFDMKVTAIDEAHDITKLKLDELFGSLLTFEMAISHRENKKGKVVKKFKNLNTTGSNARNLTNYRRRDGKNNTRRFNEISNMRDSDYGRKKKGEGRIFRCRECEKVGHYRAKCPTFSRRQKKKFCANLSDEDTDDSEEDNSMNAFTACTTETNSGEVSKNAKLWKCKSMHLQQRKLLALQLKLLDEFVITVAREVILGHFAICYKETECINGSGCSKHMTGKRSFFSKLKECAQDMLLLEMV</sequence>
<evidence type="ECO:0000313" key="1">
    <source>
        <dbReference type="EMBL" id="TYK26468.1"/>
    </source>
</evidence>
<comment type="caution">
    <text evidence="1">The sequence shown here is derived from an EMBL/GenBank/DDBJ whole genome shotgun (WGS) entry which is preliminary data.</text>
</comment>
<protein>
    <submittedName>
        <fullName evidence="1">Gag-pol polyprotein</fullName>
    </submittedName>
</protein>
<gene>
    <name evidence="1" type="ORF">E5676_scaffold313G00330</name>
</gene>
<accession>A0A5D3DSI5</accession>